<dbReference type="Pfam" id="PF00646">
    <property type="entry name" value="F-box"/>
    <property type="match status" value="1"/>
</dbReference>
<comment type="caution">
    <text evidence="3">The sequence shown here is derived from an EMBL/GenBank/DDBJ whole genome shotgun (WGS) entry which is preliminary data.</text>
</comment>
<dbReference type="OrthoDB" id="1631251at2759"/>
<evidence type="ECO:0000259" key="2">
    <source>
        <dbReference type="PROSITE" id="PS50181"/>
    </source>
</evidence>
<evidence type="ECO:0000313" key="4">
    <source>
        <dbReference type="Proteomes" id="UP000324897"/>
    </source>
</evidence>
<dbReference type="InterPro" id="IPR001810">
    <property type="entry name" value="F-box_dom"/>
</dbReference>
<evidence type="ECO:0000313" key="3">
    <source>
        <dbReference type="EMBL" id="TVU41323.1"/>
    </source>
</evidence>
<keyword evidence="4" id="KW-1185">Reference proteome</keyword>
<dbReference type="SMART" id="SM00256">
    <property type="entry name" value="FBOX"/>
    <property type="match status" value="1"/>
</dbReference>
<dbReference type="Gene3D" id="1.20.1280.50">
    <property type="match status" value="1"/>
</dbReference>
<sequence>MTAPSKCSGPDSRGGVLPLDALYEVLLRLPAKDLCRLRLICRPWHALLSDPHFIASHAARHPGPLIVAGHPRLGLDPGSLFDIMDLSGQVLKRVRSNTESLMAKSNSSSRSMKSGKRIRIDESNGE</sequence>
<feature type="non-terminal residue" evidence="3">
    <location>
        <position position="1"/>
    </location>
</feature>
<dbReference type="CDD" id="cd22157">
    <property type="entry name" value="F-box_AtFBW1-like"/>
    <property type="match status" value="1"/>
</dbReference>
<organism evidence="3 4">
    <name type="scientific">Eragrostis curvula</name>
    <name type="common">weeping love grass</name>
    <dbReference type="NCBI Taxonomy" id="38414"/>
    <lineage>
        <taxon>Eukaryota</taxon>
        <taxon>Viridiplantae</taxon>
        <taxon>Streptophyta</taxon>
        <taxon>Embryophyta</taxon>
        <taxon>Tracheophyta</taxon>
        <taxon>Spermatophyta</taxon>
        <taxon>Magnoliopsida</taxon>
        <taxon>Liliopsida</taxon>
        <taxon>Poales</taxon>
        <taxon>Poaceae</taxon>
        <taxon>PACMAD clade</taxon>
        <taxon>Chloridoideae</taxon>
        <taxon>Eragrostideae</taxon>
        <taxon>Eragrostidinae</taxon>
        <taxon>Eragrostis</taxon>
    </lineage>
</organism>
<dbReference type="PROSITE" id="PS50181">
    <property type="entry name" value="FBOX"/>
    <property type="match status" value="1"/>
</dbReference>
<reference evidence="3 4" key="1">
    <citation type="journal article" date="2019" name="Sci. Rep.">
        <title>A high-quality genome of Eragrostis curvula grass provides insights into Poaceae evolution and supports new strategies to enhance forage quality.</title>
        <authorList>
            <person name="Carballo J."/>
            <person name="Santos B.A.C.M."/>
            <person name="Zappacosta D."/>
            <person name="Garbus I."/>
            <person name="Selva J.P."/>
            <person name="Gallo C.A."/>
            <person name="Diaz A."/>
            <person name="Albertini E."/>
            <person name="Caccamo M."/>
            <person name="Echenique V."/>
        </authorList>
    </citation>
    <scope>NUCLEOTIDE SEQUENCE [LARGE SCALE GENOMIC DNA]</scope>
    <source>
        <strain evidence="4">cv. Victoria</strain>
        <tissue evidence="3">Leaf</tissue>
    </source>
</reference>
<dbReference type="InterPro" id="IPR036047">
    <property type="entry name" value="F-box-like_dom_sf"/>
</dbReference>
<evidence type="ECO:0000256" key="1">
    <source>
        <dbReference type="SAM" id="MobiDB-lite"/>
    </source>
</evidence>
<dbReference type="InterPro" id="IPR050796">
    <property type="entry name" value="SCF_F-box_component"/>
</dbReference>
<proteinExistence type="predicted"/>
<accession>A0A5J9W063</accession>
<feature type="domain" description="F-box" evidence="2">
    <location>
        <begin position="17"/>
        <end position="57"/>
    </location>
</feature>
<gene>
    <name evidence="3" type="ORF">EJB05_14829</name>
</gene>
<dbReference type="Gramene" id="TVU41323">
    <property type="protein sequence ID" value="TVU41323"/>
    <property type="gene ID" value="EJB05_14829"/>
</dbReference>
<dbReference type="PANTHER" id="PTHR31672">
    <property type="entry name" value="BNACNNG10540D PROTEIN"/>
    <property type="match status" value="1"/>
</dbReference>
<dbReference type="AlphaFoldDB" id="A0A5J9W063"/>
<name>A0A5J9W063_9POAL</name>
<dbReference type="SUPFAM" id="SSF81383">
    <property type="entry name" value="F-box domain"/>
    <property type="match status" value="1"/>
</dbReference>
<dbReference type="Proteomes" id="UP000324897">
    <property type="component" value="Chromosome 4"/>
</dbReference>
<dbReference type="PANTHER" id="PTHR31672:SF13">
    <property type="entry name" value="F-BOX PROTEIN CPR30-LIKE"/>
    <property type="match status" value="1"/>
</dbReference>
<protein>
    <recommendedName>
        <fullName evidence="2">F-box domain-containing protein</fullName>
    </recommendedName>
</protein>
<dbReference type="EMBL" id="RWGY01000007">
    <property type="protein sequence ID" value="TVU41323.1"/>
    <property type="molecule type" value="Genomic_DNA"/>
</dbReference>
<feature type="region of interest" description="Disordered" evidence="1">
    <location>
        <begin position="97"/>
        <end position="126"/>
    </location>
</feature>